<evidence type="ECO:0000256" key="1">
    <source>
        <dbReference type="ARBA" id="ARBA00001864"/>
    </source>
</evidence>
<dbReference type="InterPro" id="IPR036441">
    <property type="entry name" value="DHquinase_II_sf"/>
</dbReference>
<feature type="site" description="Transition state stabilizer" evidence="8 11">
    <location>
        <position position="13"/>
    </location>
</feature>
<comment type="subunit">
    <text evidence="4 8">Homododecamer.</text>
</comment>
<keyword evidence="7 8" id="KW-0456">Lyase</keyword>
<evidence type="ECO:0000256" key="10">
    <source>
        <dbReference type="PIRSR" id="PIRSR001399-2"/>
    </source>
</evidence>
<keyword evidence="12" id="KW-1133">Transmembrane helix</keyword>
<organism evidence="13 14">
    <name type="scientific">Alkaliphilus peptidifermentans DSM 18978</name>
    <dbReference type="NCBI Taxonomy" id="1120976"/>
    <lineage>
        <taxon>Bacteria</taxon>
        <taxon>Bacillati</taxon>
        <taxon>Bacillota</taxon>
        <taxon>Clostridia</taxon>
        <taxon>Peptostreptococcales</taxon>
        <taxon>Natronincolaceae</taxon>
        <taxon>Alkaliphilus</taxon>
    </lineage>
</organism>
<dbReference type="GO" id="GO:0009073">
    <property type="term" value="P:aromatic amino acid family biosynthetic process"/>
    <property type="evidence" value="ECO:0007669"/>
    <property type="project" value="UniProtKB-KW"/>
</dbReference>
<feature type="binding site" evidence="8 10">
    <location>
        <position position="74"/>
    </location>
    <ligand>
        <name>substrate</name>
    </ligand>
</feature>
<comment type="similarity">
    <text evidence="3 8">Belongs to the type-II 3-dehydroquinase family.</text>
</comment>
<proteinExistence type="inferred from homology"/>
<keyword evidence="12" id="KW-0812">Transmembrane</keyword>
<evidence type="ECO:0000256" key="11">
    <source>
        <dbReference type="PIRSR" id="PIRSR001399-3"/>
    </source>
</evidence>
<protein>
    <recommendedName>
        <fullName evidence="5 8">3-dehydroquinate dehydratase</fullName>
        <shortName evidence="8">3-dehydroquinase</shortName>
        <ecNumber evidence="5 8">4.2.1.10</ecNumber>
    </recommendedName>
    <alternativeName>
        <fullName evidence="8">Type II DHQase</fullName>
    </alternativeName>
</protein>
<feature type="active site" description="Proton donor" evidence="8 9">
    <location>
        <position position="94"/>
    </location>
</feature>
<dbReference type="STRING" id="1120976.SAMN03080606_03395"/>
<evidence type="ECO:0000256" key="4">
    <source>
        <dbReference type="ARBA" id="ARBA00011193"/>
    </source>
</evidence>
<evidence type="ECO:0000256" key="12">
    <source>
        <dbReference type="SAM" id="Phobius"/>
    </source>
</evidence>
<feature type="binding site" evidence="8 10">
    <location>
        <begin position="95"/>
        <end position="96"/>
    </location>
    <ligand>
        <name>substrate</name>
    </ligand>
</feature>
<dbReference type="EMBL" id="FMUS01000026">
    <property type="protein sequence ID" value="SCY98492.1"/>
    <property type="molecule type" value="Genomic_DNA"/>
</dbReference>
<evidence type="ECO:0000256" key="9">
    <source>
        <dbReference type="PIRSR" id="PIRSR001399-1"/>
    </source>
</evidence>
<evidence type="ECO:0000256" key="7">
    <source>
        <dbReference type="ARBA" id="ARBA00023239"/>
    </source>
</evidence>
<dbReference type="PANTHER" id="PTHR21272">
    <property type="entry name" value="CATABOLIC 3-DEHYDROQUINASE"/>
    <property type="match status" value="1"/>
</dbReference>
<dbReference type="GO" id="GO:0008652">
    <property type="term" value="P:amino acid biosynthetic process"/>
    <property type="evidence" value="ECO:0007669"/>
    <property type="project" value="UniProtKB-KW"/>
</dbReference>
<reference evidence="13 14" key="1">
    <citation type="submission" date="2016-10" db="EMBL/GenBank/DDBJ databases">
        <authorList>
            <person name="de Groot N.N."/>
        </authorList>
    </citation>
    <scope>NUCLEOTIDE SEQUENCE [LARGE SCALE GENOMIC DNA]</scope>
    <source>
        <strain evidence="13 14">DSM 18978</strain>
    </source>
</reference>
<keyword evidence="6 8" id="KW-0057">Aromatic amino acid biosynthesis</keyword>
<dbReference type="PROSITE" id="PS01029">
    <property type="entry name" value="DEHYDROQUINASE_II"/>
    <property type="match status" value="1"/>
</dbReference>
<evidence type="ECO:0000256" key="8">
    <source>
        <dbReference type="HAMAP-Rule" id="MF_00169"/>
    </source>
</evidence>
<comment type="pathway">
    <text evidence="2 8">Metabolic intermediate biosynthesis; chorismate biosynthesis; chorismate from D-erythrose 4-phosphate and phosphoenolpyruvate: step 3/7.</text>
</comment>
<dbReference type="GO" id="GO:0003855">
    <property type="term" value="F:3-dehydroquinate dehydratase activity"/>
    <property type="evidence" value="ECO:0007669"/>
    <property type="project" value="UniProtKB-UniRule"/>
</dbReference>
<dbReference type="PIRSF" id="PIRSF001399">
    <property type="entry name" value="DHquinase_II"/>
    <property type="match status" value="1"/>
</dbReference>
<accession>A0A1G5KCY8</accession>
<dbReference type="Gene3D" id="3.40.50.9100">
    <property type="entry name" value="Dehydroquinase, class II"/>
    <property type="match status" value="1"/>
</dbReference>
<keyword evidence="8" id="KW-0028">Amino-acid biosynthesis</keyword>
<dbReference type="NCBIfam" id="NF003807">
    <property type="entry name" value="PRK05395.1-4"/>
    <property type="match status" value="1"/>
</dbReference>
<keyword evidence="14" id="KW-1185">Reference proteome</keyword>
<evidence type="ECO:0000256" key="3">
    <source>
        <dbReference type="ARBA" id="ARBA00011037"/>
    </source>
</evidence>
<dbReference type="NCBIfam" id="TIGR01088">
    <property type="entry name" value="aroQ"/>
    <property type="match status" value="1"/>
</dbReference>
<sequence>MIHGPNLNMLGTREPEIYGNMTLDEINKKLLNEAVKNSVEMEIIQSNSEGEIIDILQKNNDITGIIINPAAYTHYSYAICDAIRGIKTPVVEVHISNIHAREAYRSNSVTSSACIGLISGFGYLSYLLAFYALLDTISSDKMGE</sequence>
<evidence type="ECO:0000256" key="6">
    <source>
        <dbReference type="ARBA" id="ARBA00023141"/>
    </source>
</evidence>
<comment type="catalytic activity">
    <reaction evidence="1 8">
        <text>3-dehydroquinate = 3-dehydroshikimate + H2O</text>
        <dbReference type="Rhea" id="RHEA:21096"/>
        <dbReference type="ChEBI" id="CHEBI:15377"/>
        <dbReference type="ChEBI" id="CHEBI:16630"/>
        <dbReference type="ChEBI" id="CHEBI:32364"/>
        <dbReference type="EC" id="4.2.1.10"/>
    </reaction>
</comment>
<evidence type="ECO:0000256" key="2">
    <source>
        <dbReference type="ARBA" id="ARBA00004902"/>
    </source>
</evidence>
<dbReference type="PANTHER" id="PTHR21272:SF3">
    <property type="entry name" value="CATABOLIC 3-DEHYDROQUINASE"/>
    <property type="match status" value="1"/>
</dbReference>
<name>A0A1G5KCY8_9FIRM</name>
<gene>
    <name evidence="8" type="primary">aroQ</name>
    <name evidence="13" type="ORF">SAMN03080606_03395</name>
</gene>
<feature type="binding site" evidence="8 10">
    <location>
        <position position="105"/>
    </location>
    <ligand>
        <name>substrate</name>
    </ligand>
</feature>
<dbReference type="UniPathway" id="UPA00053">
    <property type="reaction ID" value="UER00086"/>
</dbReference>
<dbReference type="InterPro" id="IPR018509">
    <property type="entry name" value="DHquinase_II_CS"/>
</dbReference>
<comment type="function">
    <text evidence="8">Catalyzes a trans-dehydration via an enolate intermediate.</text>
</comment>
<dbReference type="EC" id="4.2.1.10" evidence="5 8"/>
<evidence type="ECO:0000313" key="13">
    <source>
        <dbReference type="EMBL" id="SCY98492.1"/>
    </source>
</evidence>
<evidence type="ECO:0000256" key="5">
    <source>
        <dbReference type="ARBA" id="ARBA00012060"/>
    </source>
</evidence>
<dbReference type="InterPro" id="IPR001874">
    <property type="entry name" value="DHquinase_II"/>
</dbReference>
<dbReference type="NCBIfam" id="NF003805">
    <property type="entry name" value="PRK05395.1-2"/>
    <property type="match status" value="1"/>
</dbReference>
<evidence type="ECO:0000313" key="14">
    <source>
        <dbReference type="Proteomes" id="UP000198636"/>
    </source>
</evidence>
<feature type="active site" description="Proton acceptor" evidence="8 9">
    <location>
        <position position="18"/>
    </location>
</feature>
<dbReference type="GO" id="GO:0019631">
    <property type="term" value="P:quinate catabolic process"/>
    <property type="evidence" value="ECO:0007669"/>
    <property type="project" value="TreeGrafter"/>
</dbReference>
<feature type="binding site" evidence="8 10">
    <location>
        <position position="81"/>
    </location>
    <ligand>
        <name>substrate</name>
    </ligand>
</feature>
<dbReference type="CDD" id="cd00466">
    <property type="entry name" value="DHQase_II"/>
    <property type="match status" value="1"/>
</dbReference>
<dbReference type="Proteomes" id="UP000198636">
    <property type="component" value="Unassembled WGS sequence"/>
</dbReference>
<dbReference type="AlphaFoldDB" id="A0A1G5KCY8"/>
<dbReference type="Pfam" id="PF01220">
    <property type="entry name" value="DHquinase_II"/>
    <property type="match status" value="1"/>
</dbReference>
<feature type="transmembrane region" description="Helical" evidence="12">
    <location>
        <begin position="113"/>
        <end position="134"/>
    </location>
</feature>
<dbReference type="NCBIfam" id="NF003806">
    <property type="entry name" value="PRK05395.1-3"/>
    <property type="match status" value="1"/>
</dbReference>
<feature type="binding site" evidence="8 10">
    <location>
        <position position="68"/>
    </location>
    <ligand>
        <name>substrate</name>
    </ligand>
</feature>
<keyword evidence="12" id="KW-0472">Membrane</keyword>
<dbReference type="HAMAP" id="MF_00169">
    <property type="entry name" value="AroQ"/>
    <property type="match status" value="1"/>
</dbReference>
<dbReference type="SUPFAM" id="SSF52304">
    <property type="entry name" value="Type II 3-dehydroquinate dehydratase"/>
    <property type="match status" value="1"/>
</dbReference>
<dbReference type="GO" id="GO:0009423">
    <property type="term" value="P:chorismate biosynthetic process"/>
    <property type="evidence" value="ECO:0007669"/>
    <property type="project" value="UniProtKB-UniRule"/>
</dbReference>